<dbReference type="PROSITE" id="PS50125">
    <property type="entry name" value="GUANYLATE_CYCLASE_2"/>
    <property type="match status" value="1"/>
</dbReference>
<evidence type="ECO:0000256" key="5">
    <source>
        <dbReference type="ARBA" id="ARBA00023136"/>
    </source>
</evidence>
<protein>
    <recommendedName>
        <fullName evidence="8">Guanylate cyclase domain-containing protein</fullName>
    </recommendedName>
</protein>
<evidence type="ECO:0000256" key="1">
    <source>
        <dbReference type="ARBA" id="ARBA00004167"/>
    </source>
</evidence>
<evidence type="ECO:0000256" key="4">
    <source>
        <dbReference type="ARBA" id="ARBA00022989"/>
    </source>
</evidence>
<dbReference type="Gene3D" id="3.30.70.1230">
    <property type="entry name" value="Nucleotide cyclase"/>
    <property type="match status" value="2"/>
</dbReference>
<gene>
    <name evidence="9" type="ORF">MCOS_LOCUS10419</name>
</gene>
<keyword evidence="10" id="KW-1185">Reference proteome</keyword>
<evidence type="ECO:0000256" key="2">
    <source>
        <dbReference type="ARBA" id="ARBA00022692"/>
    </source>
</evidence>
<sequence>MSNGRRPSEFSMLAAQSIARGFRIHCAHTGMAHLHNSVVAVHGALTSATCIIDGRWVLKVTDYGIRKFYYLNNRFPERTAAGTLALRPLQFTTLQPTNLSVLCLLEKLDPVLGLMGTRQADVYSAAIIMHETLCRCAPFGVASDDETVEAVVEKVALATPPLRPRVSHLRRIFSTHHSSKTAAPRCALTGWDEAFAEVTISFSDIVGFTKISARSTPLQIVNLLNDLYSTFDDMIQTFDVYKVCRLCDIPLIPQIKTRHYWHTLKGGSPAFAGPCVAGVIGLTMPRYCLFGDTVNTASRMESTSTGVSDLHSRPAPLTDFPVLVNDHRNVGKLLRCWSSDDPLHLQ</sequence>
<keyword evidence="5" id="KW-0472">Membrane</keyword>
<dbReference type="SMART" id="SM00044">
    <property type="entry name" value="CYCc"/>
    <property type="match status" value="1"/>
</dbReference>
<dbReference type="STRING" id="53468.A0A3P6IAG8"/>
<dbReference type="CDD" id="cd07302">
    <property type="entry name" value="CHD"/>
    <property type="match status" value="1"/>
</dbReference>
<comment type="subcellular location">
    <subcellularLocation>
        <location evidence="1">Membrane</location>
        <topology evidence="1">Single-pass membrane protein</topology>
    </subcellularLocation>
</comment>
<evidence type="ECO:0000313" key="10">
    <source>
        <dbReference type="Proteomes" id="UP000267029"/>
    </source>
</evidence>
<dbReference type="Pfam" id="PF00211">
    <property type="entry name" value="Guanylate_cyc"/>
    <property type="match status" value="2"/>
</dbReference>
<dbReference type="GO" id="GO:0001653">
    <property type="term" value="F:peptide receptor activity"/>
    <property type="evidence" value="ECO:0007669"/>
    <property type="project" value="TreeGrafter"/>
</dbReference>
<dbReference type="GO" id="GO:0004016">
    <property type="term" value="F:adenylate cyclase activity"/>
    <property type="evidence" value="ECO:0007669"/>
    <property type="project" value="TreeGrafter"/>
</dbReference>
<dbReference type="OrthoDB" id="1890790at2759"/>
<dbReference type="GO" id="GO:0005886">
    <property type="term" value="C:plasma membrane"/>
    <property type="evidence" value="ECO:0007669"/>
    <property type="project" value="TreeGrafter"/>
</dbReference>
<name>A0A3P6IAG8_MESCO</name>
<dbReference type="PANTHER" id="PTHR11920:SF335">
    <property type="entry name" value="GUANYLATE CYCLASE"/>
    <property type="match status" value="1"/>
</dbReference>
<evidence type="ECO:0000256" key="7">
    <source>
        <dbReference type="RuleBase" id="RU000405"/>
    </source>
</evidence>
<keyword evidence="3" id="KW-0547">Nucleotide-binding</keyword>
<organism evidence="9 10">
    <name type="scientific">Mesocestoides corti</name>
    <name type="common">Flatworm</name>
    <dbReference type="NCBI Taxonomy" id="53468"/>
    <lineage>
        <taxon>Eukaryota</taxon>
        <taxon>Metazoa</taxon>
        <taxon>Spiralia</taxon>
        <taxon>Lophotrochozoa</taxon>
        <taxon>Platyhelminthes</taxon>
        <taxon>Cestoda</taxon>
        <taxon>Eucestoda</taxon>
        <taxon>Cyclophyllidea</taxon>
        <taxon>Mesocestoididae</taxon>
        <taxon>Mesocestoides</taxon>
    </lineage>
</organism>
<proteinExistence type="inferred from homology"/>
<keyword evidence="6 7" id="KW-0456">Lyase</keyword>
<dbReference type="GO" id="GO:0000166">
    <property type="term" value="F:nucleotide binding"/>
    <property type="evidence" value="ECO:0007669"/>
    <property type="project" value="UniProtKB-KW"/>
</dbReference>
<evidence type="ECO:0000256" key="3">
    <source>
        <dbReference type="ARBA" id="ARBA00022741"/>
    </source>
</evidence>
<reference evidence="9 10" key="1">
    <citation type="submission" date="2018-10" db="EMBL/GenBank/DDBJ databases">
        <authorList>
            <consortium name="Pathogen Informatics"/>
        </authorList>
    </citation>
    <scope>NUCLEOTIDE SEQUENCE [LARGE SCALE GENOMIC DNA]</scope>
</reference>
<keyword evidence="4" id="KW-1133">Transmembrane helix</keyword>
<dbReference type="GO" id="GO:0035556">
    <property type="term" value="P:intracellular signal transduction"/>
    <property type="evidence" value="ECO:0007669"/>
    <property type="project" value="InterPro"/>
</dbReference>
<evidence type="ECO:0000259" key="8">
    <source>
        <dbReference type="PROSITE" id="PS50125"/>
    </source>
</evidence>
<dbReference type="Gene3D" id="1.10.510.10">
    <property type="entry name" value="Transferase(Phosphotransferase) domain 1"/>
    <property type="match status" value="1"/>
</dbReference>
<dbReference type="SUPFAM" id="SSF56112">
    <property type="entry name" value="Protein kinase-like (PK-like)"/>
    <property type="match status" value="1"/>
</dbReference>
<dbReference type="InterPro" id="IPR011009">
    <property type="entry name" value="Kinase-like_dom_sf"/>
</dbReference>
<dbReference type="InterPro" id="IPR029787">
    <property type="entry name" value="Nucleotide_cyclase"/>
</dbReference>
<dbReference type="Proteomes" id="UP000267029">
    <property type="component" value="Unassembled WGS sequence"/>
</dbReference>
<dbReference type="InterPro" id="IPR001054">
    <property type="entry name" value="A/G_cyclase"/>
</dbReference>
<dbReference type="PANTHER" id="PTHR11920">
    <property type="entry name" value="GUANYLYL CYCLASE"/>
    <property type="match status" value="1"/>
</dbReference>
<dbReference type="SUPFAM" id="SSF55073">
    <property type="entry name" value="Nucleotide cyclase"/>
    <property type="match status" value="1"/>
</dbReference>
<dbReference type="EMBL" id="UXSR01006297">
    <property type="protein sequence ID" value="VDD84416.1"/>
    <property type="molecule type" value="Genomic_DNA"/>
</dbReference>
<accession>A0A3P6IAG8</accession>
<dbReference type="GO" id="GO:0007168">
    <property type="term" value="P:receptor guanylyl cyclase signaling pathway"/>
    <property type="evidence" value="ECO:0007669"/>
    <property type="project" value="TreeGrafter"/>
</dbReference>
<evidence type="ECO:0000313" key="9">
    <source>
        <dbReference type="EMBL" id="VDD84416.1"/>
    </source>
</evidence>
<feature type="domain" description="Guanylate cyclase" evidence="8">
    <location>
        <begin position="199"/>
        <end position="301"/>
    </location>
</feature>
<dbReference type="GO" id="GO:0004383">
    <property type="term" value="F:guanylate cyclase activity"/>
    <property type="evidence" value="ECO:0007669"/>
    <property type="project" value="TreeGrafter"/>
</dbReference>
<dbReference type="InterPro" id="IPR050401">
    <property type="entry name" value="Cyclic_nucleotide_synthase"/>
</dbReference>
<dbReference type="InterPro" id="IPR018297">
    <property type="entry name" value="A/G_cyclase_CS"/>
</dbReference>
<dbReference type="AlphaFoldDB" id="A0A3P6IAG8"/>
<dbReference type="PROSITE" id="PS00452">
    <property type="entry name" value="GUANYLATE_CYCLASE_1"/>
    <property type="match status" value="1"/>
</dbReference>
<evidence type="ECO:0000256" key="6">
    <source>
        <dbReference type="ARBA" id="ARBA00023239"/>
    </source>
</evidence>
<comment type="similarity">
    <text evidence="7">Belongs to the adenylyl cyclase class-4/guanylyl cyclase family.</text>
</comment>
<keyword evidence="2" id="KW-0812">Transmembrane</keyword>